<proteinExistence type="predicted"/>
<organism evidence="1 2">
    <name type="scientific">Sphingopyxis terrae subsp. terrae NBRC 15098</name>
    <dbReference type="NCBI Taxonomy" id="1219058"/>
    <lineage>
        <taxon>Bacteria</taxon>
        <taxon>Pseudomonadati</taxon>
        <taxon>Pseudomonadota</taxon>
        <taxon>Alphaproteobacteria</taxon>
        <taxon>Sphingomonadales</taxon>
        <taxon>Sphingomonadaceae</taxon>
        <taxon>Sphingopyxis</taxon>
    </lineage>
</organism>
<dbReference type="EMBL" id="CP013342">
    <property type="protein sequence ID" value="AMU95770.1"/>
    <property type="molecule type" value="Genomic_DNA"/>
</dbReference>
<reference evidence="2" key="1">
    <citation type="submission" date="2015-11" db="EMBL/GenBank/DDBJ databases">
        <title>Complete genome sequence of a polyethylene glycol-degrading strain Sphingopyxis terrae strain 203-1 (NBRC 15098).</title>
        <authorList>
            <person name="Yoshiyuki O."/>
            <person name="Shouta N."/>
            <person name="Nagata Y."/>
            <person name="Numata M."/>
            <person name="Tsuchikane K."/>
            <person name="Hosoyama A."/>
            <person name="Yamazoe A."/>
            <person name="Tsuda M."/>
            <person name="Fujita N."/>
            <person name="Kawai F."/>
        </authorList>
    </citation>
    <scope>NUCLEOTIDE SEQUENCE [LARGE SCALE GENOMIC DNA]</scope>
    <source>
        <strain evidence="2">203-1</strain>
    </source>
</reference>
<reference evidence="1 2" key="2">
    <citation type="journal article" date="2016" name="Genome Announc.">
        <title>Complete Genome Sequence of Sphingopyxis terrae Strain 203-1 (NBRC 111660), a Polyethylene Glycol Degrader.</title>
        <authorList>
            <person name="Ohtsubo Y."/>
            <person name="Nonoyama S."/>
            <person name="Nagata Y."/>
            <person name="Numata M."/>
            <person name="Tsuchikane K."/>
            <person name="Hosoyama A."/>
            <person name="Yamazoe A."/>
            <person name="Tsuda M."/>
            <person name="Fujita N."/>
            <person name="Kawai F."/>
        </authorList>
    </citation>
    <scope>NUCLEOTIDE SEQUENCE [LARGE SCALE GENOMIC DNA]</scope>
    <source>
        <strain evidence="1 2">203-1</strain>
    </source>
</reference>
<accession>A0A142W120</accession>
<dbReference type="RefSeq" id="WP_062902266.1">
    <property type="nucleotide sequence ID" value="NZ_CP013342.1"/>
</dbReference>
<evidence type="ECO:0000313" key="1">
    <source>
        <dbReference type="EMBL" id="AMU95770.1"/>
    </source>
</evidence>
<gene>
    <name evidence="1" type="ORF">AOA14_14245</name>
</gene>
<dbReference type="Proteomes" id="UP000076234">
    <property type="component" value="Chromosome"/>
</dbReference>
<dbReference type="KEGG" id="ster:AOA14_14245"/>
<protein>
    <submittedName>
        <fullName evidence="1">Uncharacterized protein</fullName>
    </submittedName>
</protein>
<evidence type="ECO:0000313" key="2">
    <source>
        <dbReference type="Proteomes" id="UP000076234"/>
    </source>
</evidence>
<dbReference type="AlphaFoldDB" id="A0A142W120"/>
<sequence length="227" mass="23441">MILPLLTLAACGAPHSPSDQAIATFSLTTRAGITDYAVDPDPLKHAAAGYFRDVAVAAPDESAGQFRARVATAIYSEKGVHASLGAAAQQAIVPRLAALDAAARQDDRQGAGLAALEIYRALVEDMATVSKATTAMALIDYAQLAGAARLAAARPDWSGVDAAMTMAGQHWDDIAGDVGDPALAGQMGAALKAAREGAARRDDAATEQALQAARPSIDRLIAYFKRT</sequence>
<name>A0A142W120_9SPHN</name>